<sequence>MQKIINETFEYAKQKWEKSHKVPEFKVGHLVLVLTLNLNNIKGPKKLKASYLGPLVIVSLHGTNAVQVELTGELENKNPMVPVSLIKSYQTADKELSPSGNPTPSTVPPVEQH</sequence>
<dbReference type="Proteomes" id="UP000765509">
    <property type="component" value="Unassembled WGS sequence"/>
</dbReference>
<dbReference type="OrthoDB" id="115435at2759"/>
<reference evidence="2" key="1">
    <citation type="submission" date="2021-03" db="EMBL/GenBank/DDBJ databases">
        <title>Draft genome sequence of rust myrtle Austropuccinia psidii MF-1, a brazilian biotype.</title>
        <authorList>
            <person name="Quecine M.C."/>
            <person name="Pachon D.M.R."/>
            <person name="Bonatelli M.L."/>
            <person name="Correr F.H."/>
            <person name="Franceschini L.M."/>
            <person name="Leite T.F."/>
            <person name="Margarido G.R.A."/>
            <person name="Almeida C.A."/>
            <person name="Ferrarezi J.A."/>
            <person name="Labate C.A."/>
        </authorList>
    </citation>
    <scope>NUCLEOTIDE SEQUENCE</scope>
    <source>
        <strain evidence="2">MF-1</strain>
    </source>
</reference>
<evidence type="ECO:0000313" key="3">
    <source>
        <dbReference type="Proteomes" id="UP000765509"/>
    </source>
</evidence>
<comment type="caution">
    <text evidence="2">The sequence shown here is derived from an EMBL/GenBank/DDBJ whole genome shotgun (WGS) entry which is preliminary data.</text>
</comment>
<feature type="region of interest" description="Disordered" evidence="1">
    <location>
        <begin position="91"/>
        <end position="113"/>
    </location>
</feature>
<gene>
    <name evidence="2" type="ORF">O181_063475</name>
</gene>
<name>A0A9Q3ERC8_9BASI</name>
<accession>A0A9Q3ERC8</accession>
<protein>
    <submittedName>
        <fullName evidence="2">Uncharacterized protein</fullName>
    </submittedName>
</protein>
<dbReference type="EMBL" id="AVOT02030553">
    <property type="protein sequence ID" value="MBW0523760.1"/>
    <property type="molecule type" value="Genomic_DNA"/>
</dbReference>
<organism evidence="2 3">
    <name type="scientific">Austropuccinia psidii MF-1</name>
    <dbReference type="NCBI Taxonomy" id="1389203"/>
    <lineage>
        <taxon>Eukaryota</taxon>
        <taxon>Fungi</taxon>
        <taxon>Dikarya</taxon>
        <taxon>Basidiomycota</taxon>
        <taxon>Pucciniomycotina</taxon>
        <taxon>Pucciniomycetes</taxon>
        <taxon>Pucciniales</taxon>
        <taxon>Sphaerophragmiaceae</taxon>
        <taxon>Austropuccinia</taxon>
    </lineage>
</organism>
<dbReference type="AlphaFoldDB" id="A0A9Q3ERC8"/>
<evidence type="ECO:0000313" key="2">
    <source>
        <dbReference type="EMBL" id="MBW0523760.1"/>
    </source>
</evidence>
<evidence type="ECO:0000256" key="1">
    <source>
        <dbReference type="SAM" id="MobiDB-lite"/>
    </source>
</evidence>
<keyword evidence="3" id="KW-1185">Reference proteome</keyword>
<proteinExistence type="predicted"/>